<organism evidence="3 4">
    <name type="scientific">Cyclocybe aegerita</name>
    <name type="common">Black poplar mushroom</name>
    <name type="synonym">Agrocybe aegerita</name>
    <dbReference type="NCBI Taxonomy" id="1973307"/>
    <lineage>
        <taxon>Eukaryota</taxon>
        <taxon>Fungi</taxon>
        <taxon>Dikarya</taxon>
        <taxon>Basidiomycota</taxon>
        <taxon>Agaricomycotina</taxon>
        <taxon>Agaricomycetes</taxon>
        <taxon>Agaricomycetidae</taxon>
        <taxon>Agaricales</taxon>
        <taxon>Agaricineae</taxon>
        <taxon>Bolbitiaceae</taxon>
        <taxon>Cyclocybe</taxon>
    </lineage>
</organism>
<evidence type="ECO:0000313" key="4">
    <source>
        <dbReference type="Proteomes" id="UP000467700"/>
    </source>
</evidence>
<dbReference type="SUPFAM" id="SSF52540">
    <property type="entry name" value="P-loop containing nucleoside triphosphate hydrolases"/>
    <property type="match status" value="1"/>
</dbReference>
<feature type="compositionally biased region" description="Basic and acidic residues" evidence="1">
    <location>
        <begin position="1"/>
        <end position="10"/>
    </location>
</feature>
<dbReference type="InterPro" id="IPR027417">
    <property type="entry name" value="P-loop_NTPase"/>
</dbReference>
<gene>
    <name evidence="3" type="ORF">AAE3_LOCUS6092</name>
</gene>
<accession>A0A8S0XRF5</accession>
<dbReference type="Proteomes" id="UP000467700">
    <property type="component" value="Unassembled WGS sequence"/>
</dbReference>
<sequence length="328" mass="37258">MGKGIPDGRRKGVSQRFHTTTDPMLSPRLAGASGSRRSRLDFPQQLITHLPSSKPYLTSRRLAQPTMTPYNVVLFGESGCGKSSLVNMLLGFEAAPTSSGARGCTFDSKGYDIWIEGNRFRVHDTAGLDEGEEGRVPKSEAITQLYSLLRSLEGGVNLLVFCMKAPRIKESAKHNWLLFHEIMCRGQVPIAIVVTGLEQEDNMDDWWENNEDTFRRYGMHSHGHACVTAIRGRLRRGEYTLQTEYDESKAKVERMIKRCYKEQPWRMQRVQWLGEVIYDVTYKSRWCQDPEEIKTAVGRTKGAVDELVSKCGMSEKEAEELGQKLDRM</sequence>
<dbReference type="CDD" id="cd00882">
    <property type="entry name" value="Ras_like_GTPase"/>
    <property type="match status" value="1"/>
</dbReference>
<reference evidence="3 4" key="1">
    <citation type="submission" date="2020-01" db="EMBL/GenBank/DDBJ databases">
        <authorList>
            <person name="Gupta K D."/>
        </authorList>
    </citation>
    <scope>NUCLEOTIDE SEQUENCE [LARGE SCALE GENOMIC DNA]</scope>
</reference>
<name>A0A8S0XRF5_CYCAE</name>
<dbReference type="EMBL" id="CACVBS010000041">
    <property type="protein sequence ID" value="CAA7263827.1"/>
    <property type="molecule type" value="Genomic_DNA"/>
</dbReference>
<dbReference type="AlphaFoldDB" id="A0A8S0XRF5"/>
<proteinExistence type="predicted"/>
<dbReference type="OrthoDB" id="8954335at2759"/>
<evidence type="ECO:0000256" key="1">
    <source>
        <dbReference type="SAM" id="MobiDB-lite"/>
    </source>
</evidence>
<dbReference type="Pfam" id="PF01926">
    <property type="entry name" value="MMR_HSR1"/>
    <property type="match status" value="1"/>
</dbReference>
<dbReference type="Gene3D" id="3.40.50.300">
    <property type="entry name" value="P-loop containing nucleotide triphosphate hydrolases"/>
    <property type="match status" value="1"/>
</dbReference>
<dbReference type="InterPro" id="IPR006073">
    <property type="entry name" value="GTP-bd"/>
</dbReference>
<evidence type="ECO:0000313" key="3">
    <source>
        <dbReference type="EMBL" id="CAA7263827.1"/>
    </source>
</evidence>
<feature type="compositionally biased region" description="Low complexity" evidence="1">
    <location>
        <begin position="26"/>
        <end position="35"/>
    </location>
</feature>
<protein>
    <recommendedName>
        <fullName evidence="2">G domain-containing protein</fullName>
    </recommendedName>
</protein>
<feature type="region of interest" description="Disordered" evidence="1">
    <location>
        <begin position="1"/>
        <end position="37"/>
    </location>
</feature>
<comment type="caution">
    <text evidence="3">The sequence shown here is derived from an EMBL/GenBank/DDBJ whole genome shotgun (WGS) entry which is preliminary data.</text>
</comment>
<dbReference type="GO" id="GO:0005525">
    <property type="term" value="F:GTP binding"/>
    <property type="evidence" value="ECO:0007669"/>
    <property type="project" value="InterPro"/>
</dbReference>
<feature type="domain" description="G" evidence="2">
    <location>
        <begin position="71"/>
        <end position="164"/>
    </location>
</feature>
<keyword evidence="4" id="KW-1185">Reference proteome</keyword>
<evidence type="ECO:0000259" key="2">
    <source>
        <dbReference type="Pfam" id="PF01926"/>
    </source>
</evidence>